<evidence type="ECO:0000313" key="1">
    <source>
        <dbReference type="EMBL" id="GAG49615.1"/>
    </source>
</evidence>
<name>X0Y1Q1_9ZZZZ</name>
<feature type="non-terminal residue" evidence="1">
    <location>
        <position position="138"/>
    </location>
</feature>
<dbReference type="PANTHER" id="PTHR21485">
    <property type="entry name" value="HAD SUPERFAMILY MEMBERS CMAS AND KDSC"/>
    <property type="match status" value="1"/>
</dbReference>
<protein>
    <recommendedName>
        <fullName evidence="2">Acylneuraminate cytidylyltransferase</fullName>
    </recommendedName>
</protein>
<dbReference type="GO" id="GO:0008781">
    <property type="term" value="F:N-acylneuraminate cytidylyltransferase activity"/>
    <property type="evidence" value="ECO:0007669"/>
    <property type="project" value="TreeGrafter"/>
</dbReference>
<comment type="caution">
    <text evidence="1">The sequence shown here is derived from an EMBL/GenBank/DDBJ whole genome shotgun (WGS) entry which is preliminary data.</text>
</comment>
<dbReference type="InterPro" id="IPR029044">
    <property type="entry name" value="Nucleotide-diphossugar_trans"/>
</dbReference>
<organism evidence="1">
    <name type="scientific">marine sediment metagenome</name>
    <dbReference type="NCBI Taxonomy" id="412755"/>
    <lineage>
        <taxon>unclassified sequences</taxon>
        <taxon>metagenomes</taxon>
        <taxon>ecological metagenomes</taxon>
    </lineage>
</organism>
<evidence type="ECO:0008006" key="2">
    <source>
        <dbReference type="Google" id="ProtNLM"/>
    </source>
</evidence>
<dbReference type="AlphaFoldDB" id="X0Y1Q1"/>
<proteinExistence type="predicted"/>
<sequence>MNICFIPARSTSTRLKNKNISPFSNGNLITHTIEQALDCHIFDRIILSSNDESILQMANNYDIETHLRNDKEDQIIGVIQDAIPTLGIKDDDAFGLLLVTCPLRIVDDITNAYNLFIENDKYHAVISVKKNENPIQMA</sequence>
<dbReference type="Gene3D" id="3.90.550.10">
    <property type="entry name" value="Spore Coat Polysaccharide Biosynthesis Protein SpsA, Chain A"/>
    <property type="match status" value="1"/>
</dbReference>
<dbReference type="PANTHER" id="PTHR21485:SF6">
    <property type="entry name" value="N-ACYLNEURAMINATE CYTIDYLYLTRANSFERASE-RELATED"/>
    <property type="match status" value="1"/>
</dbReference>
<gene>
    <name evidence="1" type="ORF">S01H1_78987</name>
</gene>
<dbReference type="SUPFAM" id="SSF53448">
    <property type="entry name" value="Nucleotide-diphospho-sugar transferases"/>
    <property type="match status" value="1"/>
</dbReference>
<dbReference type="InterPro" id="IPR050793">
    <property type="entry name" value="CMP-NeuNAc_synthase"/>
</dbReference>
<dbReference type="EMBL" id="BARS01053207">
    <property type="protein sequence ID" value="GAG49615.1"/>
    <property type="molecule type" value="Genomic_DNA"/>
</dbReference>
<dbReference type="Pfam" id="PF02348">
    <property type="entry name" value="CTP_transf_3"/>
    <property type="match status" value="1"/>
</dbReference>
<reference evidence="1" key="1">
    <citation type="journal article" date="2014" name="Front. Microbiol.">
        <title>High frequency of phylogenetically diverse reductive dehalogenase-homologous genes in deep subseafloor sedimentary metagenomes.</title>
        <authorList>
            <person name="Kawai M."/>
            <person name="Futagami T."/>
            <person name="Toyoda A."/>
            <person name="Takaki Y."/>
            <person name="Nishi S."/>
            <person name="Hori S."/>
            <person name="Arai W."/>
            <person name="Tsubouchi T."/>
            <person name="Morono Y."/>
            <person name="Uchiyama I."/>
            <person name="Ito T."/>
            <person name="Fujiyama A."/>
            <person name="Inagaki F."/>
            <person name="Takami H."/>
        </authorList>
    </citation>
    <scope>NUCLEOTIDE SEQUENCE</scope>
    <source>
        <strain evidence="1">Expedition CK06-06</strain>
    </source>
</reference>
<accession>X0Y1Q1</accession>
<dbReference type="InterPro" id="IPR003329">
    <property type="entry name" value="Cytidylyl_trans"/>
</dbReference>